<proteinExistence type="predicted"/>
<dbReference type="InterPro" id="IPR011009">
    <property type="entry name" value="Kinase-like_dom_sf"/>
</dbReference>
<name>A0A5J4TXU5_9EUKA</name>
<dbReference type="SUPFAM" id="SSF56112">
    <property type="entry name" value="Protein kinase-like (PK-like)"/>
    <property type="match status" value="1"/>
</dbReference>
<evidence type="ECO:0000313" key="2">
    <source>
        <dbReference type="Proteomes" id="UP000324800"/>
    </source>
</evidence>
<feature type="non-terminal residue" evidence="1">
    <location>
        <position position="53"/>
    </location>
</feature>
<evidence type="ECO:0008006" key="3">
    <source>
        <dbReference type="Google" id="ProtNLM"/>
    </source>
</evidence>
<organism evidence="1 2">
    <name type="scientific">Streblomastix strix</name>
    <dbReference type="NCBI Taxonomy" id="222440"/>
    <lineage>
        <taxon>Eukaryota</taxon>
        <taxon>Metamonada</taxon>
        <taxon>Preaxostyla</taxon>
        <taxon>Oxymonadida</taxon>
        <taxon>Streblomastigidae</taxon>
        <taxon>Streblomastix</taxon>
    </lineage>
</organism>
<accession>A0A5J4TXU5</accession>
<gene>
    <name evidence="1" type="ORF">EZS28_041329</name>
</gene>
<comment type="caution">
    <text evidence="1">The sequence shown here is derived from an EMBL/GenBank/DDBJ whole genome shotgun (WGS) entry which is preliminary data.</text>
</comment>
<dbReference type="Proteomes" id="UP000324800">
    <property type="component" value="Unassembled WGS sequence"/>
</dbReference>
<sequence>MAAEVFMFKRTDYSTDIFAMGIVTTEFLTKHHTFEAPNEQAMIEKIKSGQHSE</sequence>
<reference evidence="1 2" key="1">
    <citation type="submission" date="2019-03" db="EMBL/GenBank/DDBJ databases">
        <title>Single cell metagenomics reveals metabolic interactions within the superorganism composed of flagellate Streblomastix strix and complex community of Bacteroidetes bacteria on its surface.</title>
        <authorList>
            <person name="Treitli S.C."/>
            <person name="Kolisko M."/>
            <person name="Husnik F."/>
            <person name="Keeling P."/>
            <person name="Hampl V."/>
        </authorList>
    </citation>
    <scope>NUCLEOTIDE SEQUENCE [LARGE SCALE GENOMIC DNA]</scope>
    <source>
        <strain evidence="1">ST1C</strain>
    </source>
</reference>
<dbReference type="EMBL" id="SNRW01023274">
    <property type="protein sequence ID" value="KAA6363144.1"/>
    <property type="molecule type" value="Genomic_DNA"/>
</dbReference>
<protein>
    <recommendedName>
        <fullName evidence="3">Protein kinase domain-containing protein</fullName>
    </recommendedName>
</protein>
<dbReference type="AlphaFoldDB" id="A0A5J4TXU5"/>
<evidence type="ECO:0000313" key="1">
    <source>
        <dbReference type="EMBL" id="KAA6363144.1"/>
    </source>
</evidence>
<dbReference type="Gene3D" id="1.10.510.10">
    <property type="entry name" value="Transferase(Phosphotransferase) domain 1"/>
    <property type="match status" value="1"/>
</dbReference>